<keyword evidence="2" id="KW-0812">Transmembrane</keyword>
<dbReference type="Proteomes" id="UP001196509">
    <property type="component" value="Unassembled WGS sequence"/>
</dbReference>
<gene>
    <name evidence="3" type="ORF">K1W69_14345</name>
</gene>
<evidence type="ECO:0000313" key="3">
    <source>
        <dbReference type="EMBL" id="MBW8638373.1"/>
    </source>
</evidence>
<evidence type="ECO:0000256" key="2">
    <source>
        <dbReference type="SAM" id="Phobius"/>
    </source>
</evidence>
<keyword evidence="4" id="KW-1185">Reference proteome</keyword>
<feature type="compositionally biased region" description="Basic and acidic residues" evidence="1">
    <location>
        <begin position="1"/>
        <end position="19"/>
    </location>
</feature>
<comment type="caution">
    <text evidence="3">The sequence shown here is derived from an EMBL/GenBank/DDBJ whole genome shotgun (WGS) entry which is preliminary data.</text>
</comment>
<keyword evidence="2" id="KW-1133">Transmembrane helix</keyword>
<accession>A0AAE2ZKV0</accession>
<dbReference type="RefSeq" id="WP_220229000.1">
    <property type="nucleotide sequence ID" value="NZ_JAICBX010000002.1"/>
</dbReference>
<reference evidence="3" key="1">
    <citation type="submission" date="2021-08" db="EMBL/GenBank/DDBJ databases">
        <title>Hoeflea bacterium WL0058 sp. nov., isolated from the sediment.</title>
        <authorList>
            <person name="Wang L."/>
            <person name="Zhang D."/>
        </authorList>
    </citation>
    <scope>NUCLEOTIDE SEQUENCE</scope>
    <source>
        <strain evidence="3">WL0058</strain>
    </source>
</reference>
<dbReference type="EMBL" id="JAICBX010000002">
    <property type="protein sequence ID" value="MBW8638373.1"/>
    <property type="molecule type" value="Genomic_DNA"/>
</dbReference>
<proteinExistence type="predicted"/>
<evidence type="ECO:0000256" key="1">
    <source>
        <dbReference type="SAM" id="MobiDB-lite"/>
    </source>
</evidence>
<organism evidence="3 4">
    <name type="scientific">Flavimaribacter sediminis</name>
    <dbReference type="NCBI Taxonomy" id="2865987"/>
    <lineage>
        <taxon>Bacteria</taxon>
        <taxon>Pseudomonadati</taxon>
        <taxon>Pseudomonadota</taxon>
        <taxon>Alphaproteobacteria</taxon>
        <taxon>Hyphomicrobiales</taxon>
        <taxon>Rhizobiaceae</taxon>
        <taxon>Flavimaribacter</taxon>
    </lineage>
</organism>
<protein>
    <submittedName>
        <fullName evidence="3">Uncharacterized protein</fullName>
    </submittedName>
</protein>
<feature type="transmembrane region" description="Helical" evidence="2">
    <location>
        <begin position="59"/>
        <end position="79"/>
    </location>
</feature>
<evidence type="ECO:0000313" key="4">
    <source>
        <dbReference type="Proteomes" id="UP001196509"/>
    </source>
</evidence>
<feature type="region of interest" description="Disordered" evidence="1">
    <location>
        <begin position="1"/>
        <end position="49"/>
    </location>
</feature>
<dbReference type="AlphaFoldDB" id="A0AAE2ZKV0"/>
<keyword evidence="2" id="KW-0472">Membrane</keyword>
<name>A0AAE2ZKV0_9HYPH</name>
<sequence length="83" mass="9289">MADKDDLSKKARRDLDKLQNEGGLLDAPKLESKTKSVRGHFTASDADPSDPIEVWGTRIGRWLAVVVFIALAIWLFNFFGRGE</sequence>